<evidence type="ECO:0000256" key="4">
    <source>
        <dbReference type="ARBA" id="ARBA00022840"/>
    </source>
</evidence>
<dbReference type="InterPro" id="IPR017871">
    <property type="entry name" value="ABC_transporter-like_CS"/>
</dbReference>
<gene>
    <name evidence="6" type="ORF">J2N86_08485</name>
</gene>
<keyword evidence="4 6" id="KW-0067">ATP-binding</keyword>
<proteinExistence type="inferred from homology"/>
<comment type="similarity">
    <text evidence="1">Belongs to the ABC transporter superfamily.</text>
</comment>
<reference evidence="6" key="1">
    <citation type="submission" date="2021-03" db="EMBL/GenBank/DDBJ databases">
        <title>Legionella lytica PCM 2298.</title>
        <authorList>
            <person name="Koper P."/>
        </authorList>
    </citation>
    <scope>NUCLEOTIDE SEQUENCE</scope>
    <source>
        <strain evidence="6">PCM 2298</strain>
    </source>
</reference>
<evidence type="ECO:0000256" key="1">
    <source>
        <dbReference type="ARBA" id="ARBA00005417"/>
    </source>
</evidence>
<dbReference type="PANTHER" id="PTHR42798:SF2">
    <property type="entry name" value="ABC TRANSPORTER ATP-BINDING PROTEIN MG467-RELATED"/>
    <property type="match status" value="1"/>
</dbReference>
<protein>
    <submittedName>
        <fullName evidence="6">ATP-binding cassette domain-containing protein</fullName>
    </submittedName>
</protein>
<dbReference type="Proteomes" id="UP001057474">
    <property type="component" value="Chromosome"/>
</dbReference>
<accession>A0ABY4Y558</accession>
<keyword evidence="7" id="KW-1185">Reference proteome</keyword>
<keyword evidence="3" id="KW-0547">Nucleotide-binding</keyword>
<feature type="domain" description="ABC transporter" evidence="5">
    <location>
        <begin position="11"/>
        <end position="229"/>
    </location>
</feature>
<evidence type="ECO:0000256" key="2">
    <source>
        <dbReference type="ARBA" id="ARBA00022448"/>
    </source>
</evidence>
<dbReference type="PROSITE" id="PS00211">
    <property type="entry name" value="ABC_TRANSPORTER_1"/>
    <property type="match status" value="1"/>
</dbReference>
<dbReference type="PROSITE" id="PS50893">
    <property type="entry name" value="ABC_TRANSPORTER_2"/>
    <property type="match status" value="1"/>
</dbReference>
<dbReference type="GO" id="GO:0005524">
    <property type="term" value="F:ATP binding"/>
    <property type="evidence" value="ECO:0007669"/>
    <property type="project" value="UniProtKB-KW"/>
</dbReference>
<dbReference type="InterPro" id="IPR027417">
    <property type="entry name" value="P-loop_NTPase"/>
</dbReference>
<dbReference type="RefSeq" id="WP_252578958.1">
    <property type="nucleotide sequence ID" value="NZ_CP071527.1"/>
</dbReference>
<dbReference type="Pfam" id="PF00005">
    <property type="entry name" value="ABC_tran"/>
    <property type="match status" value="1"/>
</dbReference>
<dbReference type="EMBL" id="CP071527">
    <property type="protein sequence ID" value="USQ12744.1"/>
    <property type="molecule type" value="Genomic_DNA"/>
</dbReference>
<sequence length="229" mass="25416">MIDLIDRPSIIVAKNVGKQVLVHSKTLTILHNVSLKIHEGETIAICGPSGVGKSTLLALLAGLDNPSSGKIYLSGYDLATLGDREKSKLRSKEISFIFQSFYLLPMLNAIENVTLPLEIQGIKQPELMAKHILKQVGLSERLHHYPNQLSGGEQQRVAIARAYVTQPKILFADEITANLDEKNGFLISDLVFKLNQEFKTTLIIVTHDSKLADRCQRKFTIVNGCLHAY</sequence>
<keyword evidence="2" id="KW-0813">Transport</keyword>
<name>A0ABY4Y558_9GAMM</name>
<evidence type="ECO:0000256" key="3">
    <source>
        <dbReference type="ARBA" id="ARBA00022741"/>
    </source>
</evidence>
<dbReference type="InterPro" id="IPR017911">
    <property type="entry name" value="MacB-like_ATP-bd"/>
</dbReference>
<organism evidence="6 7">
    <name type="scientific">Legionella lytica</name>
    <dbReference type="NCBI Taxonomy" id="96232"/>
    <lineage>
        <taxon>Bacteria</taxon>
        <taxon>Pseudomonadati</taxon>
        <taxon>Pseudomonadota</taxon>
        <taxon>Gammaproteobacteria</taxon>
        <taxon>Legionellales</taxon>
        <taxon>Legionellaceae</taxon>
        <taxon>Legionella</taxon>
    </lineage>
</organism>
<dbReference type="CDD" id="cd03255">
    <property type="entry name" value="ABC_MJ0796_LolCDE_FtsE"/>
    <property type="match status" value="1"/>
</dbReference>
<dbReference type="SMART" id="SM00382">
    <property type="entry name" value="AAA"/>
    <property type="match status" value="1"/>
</dbReference>
<evidence type="ECO:0000259" key="5">
    <source>
        <dbReference type="PROSITE" id="PS50893"/>
    </source>
</evidence>
<evidence type="ECO:0000313" key="7">
    <source>
        <dbReference type="Proteomes" id="UP001057474"/>
    </source>
</evidence>
<dbReference type="InterPro" id="IPR003439">
    <property type="entry name" value="ABC_transporter-like_ATP-bd"/>
</dbReference>
<dbReference type="SUPFAM" id="SSF52540">
    <property type="entry name" value="P-loop containing nucleoside triphosphate hydrolases"/>
    <property type="match status" value="1"/>
</dbReference>
<dbReference type="InterPro" id="IPR003593">
    <property type="entry name" value="AAA+_ATPase"/>
</dbReference>
<dbReference type="Gene3D" id="3.40.50.300">
    <property type="entry name" value="P-loop containing nucleotide triphosphate hydrolases"/>
    <property type="match status" value="1"/>
</dbReference>
<evidence type="ECO:0000313" key="6">
    <source>
        <dbReference type="EMBL" id="USQ12744.1"/>
    </source>
</evidence>
<dbReference type="PANTHER" id="PTHR42798">
    <property type="entry name" value="LIPOPROTEIN-RELEASING SYSTEM ATP-BINDING PROTEIN LOLD"/>
    <property type="match status" value="1"/>
</dbReference>